<organism evidence="12 13">
    <name type="scientific">Thioclava litoralis</name>
    <dbReference type="NCBI Taxonomy" id="3076557"/>
    <lineage>
        <taxon>Bacteria</taxon>
        <taxon>Pseudomonadati</taxon>
        <taxon>Pseudomonadota</taxon>
        <taxon>Alphaproteobacteria</taxon>
        <taxon>Rhodobacterales</taxon>
        <taxon>Paracoccaceae</taxon>
        <taxon>Thioclava</taxon>
    </lineage>
</organism>
<evidence type="ECO:0000313" key="12">
    <source>
        <dbReference type="EMBL" id="WRY32564.1"/>
    </source>
</evidence>
<dbReference type="NCBIfam" id="TIGR01352">
    <property type="entry name" value="tonB_Cterm"/>
    <property type="match status" value="1"/>
</dbReference>
<feature type="compositionally biased region" description="Basic and acidic residues" evidence="10">
    <location>
        <begin position="112"/>
        <end position="162"/>
    </location>
</feature>
<keyword evidence="7" id="KW-0653">Protein transport</keyword>
<evidence type="ECO:0000256" key="4">
    <source>
        <dbReference type="ARBA" id="ARBA00022475"/>
    </source>
</evidence>
<keyword evidence="6" id="KW-0812">Transmembrane</keyword>
<dbReference type="EMBL" id="CP135443">
    <property type="protein sequence ID" value="WRY32564.1"/>
    <property type="molecule type" value="Genomic_DNA"/>
</dbReference>
<name>A0ABZ1DXU7_9RHOB</name>
<evidence type="ECO:0000256" key="7">
    <source>
        <dbReference type="ARBA" id="ARBA00022927"/>
    </source>
</evidence>
<keyword evidence="5" id="KW-0997">Cell inner membrane</keyword>
<keyword evidence="9" id="KW-0472">Membrane</keyword>
<comment type="subcellular location">
    <subcellularLocation>
        <location evidence="1">Cell inner membrane</location>
        <topology evidence="1">Single-pass membrane protein</topology>
        <orientation evidence="1">Periplasmic side</orientation>
    </subcellularLocation>
</comment>
<feature type="region of interest" description="Disordered" evidence="10">
    <location>
        <begin position="91"/>
        <end position="201"/>
    </location>
</feature>
<dbReference type="InterPro" id="IPR051045">
    <property type="entry name" value="TonB-dependent_transducer"/>
</dbReference>
<dbReference type="SUPFAM" id="SSF74653">
    <property type="entry name" value="TolA/TonB C-terminal domain"/>
    <property type="match status" value="1"/>
</dbReference>
<evidence type="ECO:0000256" key="9">
    <source>
        <dbReference type="ARBA" id="ARBA00023136"/>
    </source>
</evidence>
<dbReference type="InterPro" id="IPR006260">
    <property type="entry name" value="TonB/TolA_C"/>
</dbReference>
<dbReference type="InterPro" id="IPR037682">
    <property type="entry name" value="TonB_C"/>
</dbReference>
<dbReference type="PANTHER" id="PTHR33446">
    <property type="entry name" value="PROTEIN TONB-RELATED"/>
    <property type="match status" value="1"/>
</dbReference>
<keyword evidence="13" id="KW-1185">Reference proteome</keyword>
<keyword evidence="4" id="KW-1003">Cell membrane</keyword>
<evidence type="ECO:0000256" key="5">
    <source>
        <dbReference type="ARBA" id="ARBA00022519"/>
    </source>
</evidence>
<evidence type="ECO:0000256" key="2">
    <source>
        <dbReference type="ARBA" id="ARBA00006555"/>
    </source>
</evidence>
<comment type="similarity">
    <text evidence="2">Belongs to the TonB family.</text>
</comment>
<protein>
    <submittedName>
        <fullName evidence="12">TonB family protein</fullName>
    </submittedName>
</protein>
<dbReference type="RefSeq" id="WP_406720204.1">
    <property type="nucleotide sequence ID" value="NZ_CP135443.1"/>
</dbReference>
<keyword evidence="8" id="KW-1133">Transmembrane helix</keyword>
<feature type="compositionally biased region" description="Low complexity" evidence="10">
    <location>
        <begin position="168"/>
        <end position="177"/>
    </location>
</feature>
<dbReference type="Gene3D" id="3.30.1150.10">
    <property type="match status" value="1"/>
</dbReference>
<evidence type="ECO:0000256" key="1">
    <source>
        <dbReference type="ARBA" id="ARBA00004383"/>
    </source>
</evidence>
<sequence length="289" mass="30276">MKSGRVLIELAGFATVAAALHVMAFGFVSRSEGAVSAGSGGDALVSIEAADAQVAELVEAWENPKMPEPELKLAAAPPKIDMPKVTLPTVAEAPPVPEVTEEAEVTPETPPVEEKVVQEEKPTELAPETSERPEAKPEKPVKPHRQARDDQRKGRKSDRDTAGRAARHAAGSGNRGARGNDGHSNAATLSNAQSESLRGRWGAQIRQRVERRKRYPSGANGAKGQAVVRLTVAASGQLVSASLARSSGNAAIDAAALSAVRNAGRFPKAPAGLGNASLTFTLPMSFLRH</sequence>
<evidence type="ECO:0000256" key="10">
    <source>
        <dbReference type="SAM" id="MobiDB-lite"/>
    </source>
</evidence>
<dbReference type="PANTHER" id="PTHR33446:SF2">
    <property type="entry name" value="PROTEIN TONB"/>
    <property type="match status" value="1"/>
</dbReference>
<proteinExistence type="inferred from homology"/>
<evidence type="ECO:0000256" key="8">
    <source>
        <dbReference type="ARBA" id="ARBA00022989"/>
    </source>
</evidence>
<evidence type="ECO:0000259" key="11">
    <source>
        <dbReference type="PROSITE" id="PS52015"/>
    </source>
</evidence>
<keyword evidence="3" id="KW-0813">Transport</keyword>
<evidence type="ECO:0000256" key="6">
    <source>
        <dbReference type="ARBA" id="ARBA00022692"/>
    </source>
</evidence>
<evidence type="ECO:0000256" key="3">
    <source>
        <dbReference type="ARBA" id="ARBA00022448"/>
    </source>
</evidence>
<dbReference type="PROSITE" id="PS52015">
    <property type="entry name" value="TONB_CTD"/>
    <property type="match status" value="1"/>
</dbReference>
<feature type="domain" description="TonB C-terminal" evidence="11">
    <location>
        <begin position="200"/>
        <end position="289"/>
    </location>
</feature>
<feature type="compositionally biased region" description="Polar residues" evidence="10">
    <location>
        <begin position="183"/>
        <end position="196"/>
    </location>
</feature>
<reference evidence="12 13" key="1">
    <citation type="submission" date="2023-09" db="EMBL/GenBank/DDBJ databases">
        <title>Thioclava shenzhenensis sp. nov., a multidrug resistant bacteria-antagonizing species isolated from coastal seawater.</title>
        <authorList>
            <person name="Long M."/>
        </authorList>
    </citation>
    <scope>NUCLEOTIDE SEQUENCE [LARGE SCALE GENOMIC DNA]</scope>
    <source>
        <strain evidence="12 13">FTW29</strain>
    </source>
</reference>
<dbReference type="Pfam" id="PF13103">
    <property type="entry name" value="TonB_2"/>
    <property type="match status" value="1"/>
</dbReference>
<dbReference type="Proteomes" id="UP001623290">
    <property type="component" value="Chromosome"/>
</dbReference>
<gene>
    <name evidence="12" type="ORF">RPE78_07510</name>
</gene>
<evidence type="ECO:0000313" key="13">
    <source>
        <dbReference type="Proteomes" id="UP001623290"/>
    </source>
</evidence>
<accession>A0ABZ1DXU7</accession>